<organism evidence="12 13">
    <name type="scientific">Candidatus Moduliflexus flocculans</name>
    <dbReference type="NCBI Taxonomy" id="1499966"/>
    <lineage>
        <taxon>Bacteria</taxon>
        <taxon>Candidatus Moduliflexota</taxon>
        <taxon>Candidatus Moduliflexia</taxon>
        <taxon>Candidatus Moduliflexales</taxon>
        <taxon>Candidatus Moduliflexaceae</taxon>
    </lineage>
</organism>
<dbReference type="Pfam" id="PF00291">
    <property type="entry name" value="PALP"/>
    <property type="match status" value="1"/>
</dbReference>
<sequence>MKHIHCLKCVKCGREYALDEVMYVCRDCGLDGTLDVIYDMNLVAVRLLRHIKTSNTVREPLSIRRYADLLPIQDERLLPPLHIGWTPLYDCHELGRKICHNSQTAYPPRLFIKDDGRNPTASLKDRASALAIVKARELGKTIITCASTGNAASSLAGLAASVGISTVIFVPETAPKAKVAQLLMYGARVLMVKGTYDQAYDLCLQASDTWGWYNRNSGYNPYLGEGKKTAALEICEQLGWKAPDKVFVAVGDGCIFGGVWKGFCDLYDLGLIDKRPQMIGVQAEGASPLADAFISGTAVQPQRKLHTIADSISVGQPRDALKALRAARHSQGALMTVTDDEILDAMRLLARNTGIFAEPAGATAFAGFQRMIQTGAMGEAESVVVMVTGNGLKDIDTAIRAAGNPTIIEPDFHDVERALCDDYPAK</sequence>
<evidence type="ECO:0000256" key="4">
    <source>
        <dbReference type="ARBA" id="ARBA00022898"/>
    </source>
</evidence>
<evidence type="ECO:0000256" key="10">
    <source>
        <dbReference type="PIRSR" id="PIRSR038945-2"/>
    </source>
</evidence>
<dbReference type="GO" id="GO:0003941">
    <property type="term" value="F:L-serine ammonia-lyase activity"/>
    <property type="evidence" value="ECO:0007669"/>
    <property type="project" value="TreeGrafter"/>
</dbReference>
<gene>
    <name evidence="12" type="ORF">U14_03998</name>
</gene>
<accession>A0A0S6W469</accession>
<dbReference type="GO" id="GO:0004794">
    <property type="term" value="F:threonine deaminase activity"/>
    <property type="evidence" value="ECO:0007669"/>
    <property type="project" value="TreeGrafter"/>
</dbReference>
<dbReference type="GO" id="GO:0009097">
    <property type="term" value="P:isoleucine biosynthetic process"/>
    <property type="evidence" value="ECO:0007669"/>
    <property type="project" value="TreeGrafter"/>
</dbReference>
<dbReference type="CDD" id="cd01563">
    <property type="entry name" value="Thr-synth_1"/>
    <property type="match status" value="1"/>
</dbReference>
<dbReference type="InterPro" id="IPR004450">
    <property type="entry name" value="Thr_synthase-like"/>
</dbReference>
<dbReference type="InterPro" id="IPR001926">
    <property type="entry name" value="TrpB-like_PALP"/>
</dbReference>
<evidence type="ECO:0000256" key="6">
    <source>
        <dbReference type="ARBA" id="ARBA00049144"/>
    </source>
</evidence>
<keyword evidence="4 8" id="KW-0663">Pyridoxal phosphate</keyword>
<dbReference type="GO" id="GO:0006567">
    <property type="term" value="P:L-threonine catabolic process"/>
    <property type="evidence" value="ECO:0007669"/>
    <property type="project" value="TreeGrafter"/>
</dbReference>
<comment type="similarity">
    <text evidence="2 8">Belongs to the threonine synthase family.</text>
</comment>
<dbReference type="InterPro" id="IPR036052">
    <property type="entry name" value="TrpB-like_PALP_sf"/>
</dbReference>
<name>A0A0S6W469_9BACT</name>
<dbReference type="AlphaFoldDB" id="A0A0S6W469"/>
<evidence type="ECO:0000256" key="5">
    <source>
        <dbReference type="ARBA" id="ARBA00023239"/>
    </source>
</evidence>
<dbReference type="UniPathway" id="UPA00050">
    <property type="reaction ID" value="UER00065"/>
</dbReference>
<dbReference type="GO" id="GO:0009088">
    <property type="term" value="P:threonine biosynthetic process"/>
    <property type="evidence" value="ECO:0007669"/>
    <property type="project" value="UniProtKB-UniRule"/>
</dbReference>
<evidence type="ECO:0000313" key="12">
    <source>
        <dbReference type="EMBL" id="GAK52742.1"/>
    </source>
</evidence>
<dbReference type="EC" id="4.2.3.1" evidence="7 8"/>
<dbReference type="Proteomes" id="UP000030700">
    <property type="component" value="Unassembled WGS sequence"/>
</dbReference>
<dbReference type="GO" id="GO:0004795">
    <property type="term" value="F:threonine synthase activity"/>
    <property type="evidence" value="ECO:0007669"/>
    <property type="project" value="UniProtKB-UniRule"/>
</dbReference>
<dbReference type="InterPro" id="IPR050147">
    <property type="entry name" value="Ser/Thr_Dehydratase"/>
</dbReference>
<comment type="function">
    <text evidence="8">Catalyzes the gamma-elimination of phosphate from L-phosphohomoserine and the beta-addition of water to produce L-threonine.</text>
</comment>
<keyword evidence="8" id="KW-0028">Amino-acid biosynthesis</keyword>
<keyword evidence="13" id="KW-1185">Reference proteome</keyword>
<dbReference type="STRING" id="1499966.U14_03998"/>
<evidence type="ECO:0000256" key="3">
    <source>
        <dbReference type="ARBA" id="ARBA00018679"/>
    </source>
</evidence>
<evidence type="ECO:0000256" key="9">
    <source>
        <dbReference type="PIRSR" id="PIRSR038945-1"/>
    </source>
</evidence>
<dbReference type="PIRSF" id="PIRSF038945">
    <property type="entry name" value="Thr_synthase"/>
    <property type="match status" value="1"/>
</dbReference>
<dbReference type="Gene3D" id="3.40.50.1100">
    <property type="match status" value="2"/>
</dbReference>
<dbReference type="PANTHER" id="PTHR48078:SF6">
    <property type="entry name" value="L-THREONINE DEHYDRATASE CATABOLIC TDCB"/>
    <property type="match status" value="1"/>
</dbReference>
<comment type="pathway">
    <text evidence="8">Amino-acid biosynthesis; L-threonine biosynthesis; L-threonine from L-aspartate: step 5/5.</text>
</comment>
<evidence type="ECO:0000256" key="1">
    <source>
        <dbReference type="ARBA" id="ARBA00001933"/>
    </source>
</evidence>
<protein>
    <recommendedName>
        <fullName evidence="3 7">Threonine synthase</fullName>
        <ecNumber evidence="7 8">4.2.3.1</ecNumber>
    </recommendedName>
</protein>
<feature type="binding site" evidence="9">
    <location>
        <position position="150"/>
    </location>
    <ligand>
        <name>pyridoxal 5'-phosphate</name>
        <dbReference type="ChEBI" id="CHEBI:597326"/>
    </ligand>
</feature>
<proteinExistence type="inferred from homology"/>
<keyword evidence="5 8" id="KW-0456">Lyase</keyword>
<dbReference type="SUPFAM" id="SSF53686">
    <property type="entry name" value="Tryptophan synthase beta subunit-like PLP-dependent enzymes"/>
    <property type="match status" value="1"/>
</dbReference>
<evidence type="ECO:0000259" key="11">
    <source>
        <dbReference type="Pfam" id="PF00291"/>
    </source>
</evidence>
<evidence type="ECO:0000256" key="7">
    <source>
        <dbReference type="NCBIfam" id="TIGR00260"/>
    </source>
</evidence>
<feature type="domain" description="Tryptophan synthase beta chain-like PALP" evidence="11">
    <location>
        <begin position="81"/>
        <end position="389"/>
    </location>
</feature>
<keyword evidence="8" id="KW-0791">Threonine biosynthesis</keyword>
<evidence type="ECO:0000256" key="8">
    <source>
        <dbReference type="PIRNR" id="PIRNR038945"/>
    </source>
</evidence>
<dbReference type="HOGENOM" id="CLU_028142_4_1_0"/>
<dbReference type="GO" id="GO:0006565">
    <property type="term" value="P:L-serine catabolic process"/>
    <property type="evidence" value="ECO:0007669"/>
    <property type="project" value="TreeGrafter"/>
</dbReference>
<reference evidence="12 13" key="1">
    <citation type="journal article" date="2015" name="PeerJ">
        <title>First genomic representation of candidate bacterial phylum KSB3 points to enhanced environmental sensing as a trigger of wastewater bulking.</title>
        <authorList>
            <person name="Sekiguchi Y."/>
            <person name="Ohashi A."/>
            <person name="Parks D.H."/>
            <person name="Yamauchi T."/>
            <person name="Tyson G.W."/>
            <person name="Hugenholtz P."/>
        </authorList>
    </citation>
    <scope>NUCLEOTIDE SEQUENCE [LARGE SCALE GENOMIC DNA]</scope>
</reference>
<dbReference type="NCBIfam" id="TIGR00260">
    <property type="entry name" value="thrC"/>
    <property type="match status" value="1"/>
</dbReference>
<feature type="binding site" evidence="9">
    <location>
        <position position="388"/>
    </location>
    <ligand>
        <name>pyridoxal 5'-phosphate</name>
        <dbReference type="ChEBI" id="CHEBI:597326"/>
    </ligand>
</feature>
<evidence type="ECO:0000256" key="2">
    <source>
        <dbReference type="ARBA" id="ARBA00005517"/>
    </source>
</evidence>
<dbReference type="EMBL" id="DF820459">
    <property type="protein sequence ID" value="GAK52742.1"/>
    <property type="molecule type" value="Genomic_DNA"/>
</dbReference>
<dbReference type="InterPro" id="IPR026260">
    <property type="entry name" value="Thr_Synthase_bac/arc"/>
</dbReference>
<evidence type="ECO:0000313" key="13">
    <source>
        <dbReference type="Proteomes" id="UP000030700"/>
    </source>
</evidence>
<comment type="catalytic activity">
    <reaction evidence="6 8">
        <text>O-phospho-L-homoserine + H2O = L-threonine + phosphate</text>
        <dbReference type="Rhea" id="RHEA:10840"/>
        <dbReference type="ChEBI" id="CHEBI:15377"/>
        <dbReference type="ChEBI" id="CHEBI:43474"/>
        <dbReference type="ChEBI" id="CHEBI:57590"/>
        <dbReference type="ChEBI" id="CHEBI:57926"/>
        <dbReference type="EC" id="4.2.3.1"/>
    </reaction>
</comment>
<feature type="modified residue" description="N6-(pyridoxal phosphate)lysine" evidence="10">
    <location>
        <position position="124"/>
    </location>
</feature>
<comment type="cofactor">
    <cofactor evidence="1 8 9">
        <name>pyridoxal 5'-phosphate</name>
        <dbReference type="ChEBI" id="CHEBI:597326"/>
    </cofactor>
</comment>
<dbReference type="PANTHER" id="PTHR48078">
    <property type="entry name" value="THREONINE DEHYDRATASE, MITOCHONDRIAL-RELATED"/>
    <property type="match status" value="1"/>
</dbReference>